<gene>
    <name evidence="2" type="ORF">F3Y22_tig00111100pilonHSYRG00139</name>
</gene>
<evidence type="ECO:0000313" key="2">
    <source>
        <dbReference type="EMBL" id="KAE8685170.1"/>
    </source>
</evidence>
<feature type="transmembrane region" description="Helical" evidence="1">
    <location>
        <begin position="12"/>
        <end position="35"/>
    </location>
</feature>
<dbReference type="AlphaFoldDB" id="A0A6A2Z151"/>
<keyword evidence="3" id="KW-1185">Reference proteome</keyword>
<dbReference type="EMBL" id="VEPZ02001234">
    <property type="protein sequence ID" value="KAE8685170.1"/>
    <property type="molecule type" value="Genomic_DNA"/>
</dbReference>
<reference evidence="2" key="1">
    <citation type="submission" date="2019-09" db="EMBL/GenBank/DDBJ databases">
        <title>Draft genome information of white flower Hibiscus syriacus.</title>
        <authorList>
            <person name="Kim Y.-M."/>
        </authorList>
    </citation>
    <scope>NUCLEOTIDE SEQUENCE [LARGE SCALE GENOMIC DNA]</scope>
    <source>
        <strain evidence="2">YM2019G1</strain>
    </source>
</reference>
<sequence>MMNSNDEGLGYWLRWQVPVCALIIVAPSVLALYVISKVKTEPLFFNDLWKPQWRKLNPCCLLYCRAFVFICWLGYCLSDEFLKRDVEENVIQNSATVRENDARDKIKLQSRYAQEEIQESAGFWGTSYANYISGAVVLTDIVFSCVLVPVLLDSHVNGFHAFFERCFSYP</sequence>
<keyword evidence="1" id="KW-1133">Transmembrane helix</keyword>
<evidence type="ECO:0000313" key="3">
    <source>
        <dbReference type="Proteomes" id="UP000436088"/>
    </source>
</evidence>
<accession>A0A6A2Z151</accession>
<dbReference type="Proteomes" id="UP000436088">
    <property type="component" value="Unassembled WGS sequence"/>
</dbReference>
<proteinExistence type="predicted"/>
<keyword evidence="1" id="KW-0472">Membrane</keyword>
<name>A0A6A2Z151_HIBSY</name>
<comment type="caution">
    <text evidence="2">The sequence shown here is derived from an EMBL/GenBank/DDBJ whole genome shotgun (WGS) entry which is preliminary data.</text>
</comment>
<evidence type="ECO:0000256" key="1">
    <source>
        <dbReference type="SAM" id="Phobius"/>
    </source>
</evidence>
<feature type="transmembrane region" description="Helical" evidence="1">
    <location>
        <begin position="131"/>
        <end position="152"/>
    </location>
</feature>
<protein>
    <submittedName>
        <fullName evidence="2">Uncharacterized protein</fullName>
    </submittedName>
</protein>
<organism evidence="2 3">
    <name type="scientific">Hibiscus syriacus</name>
    <name type="common">Rose of Sharon</name>
    <dbReference type="NCBI Taxonomy" id="106335"/>
    <lineage>
        <taxon>Eukaryota</taxon>
        <taxon>Viridiplantae</taxon>
        <taxon>Streptophyta</taxon>
        <taxon>Embryophyta</taxon>
        <taxon>Tracheophyta</taxon>
        <taxon>Spermatophyta</taxon>
        <taxon>Magnoliopsida</taxon>
        <taxon>eudicotyledons</taxon>
        <taxon>Gunneridae</taxon>
        <taxon>Pentapetalae</taxon>
        <taxon>rosids</taxon>
        <taxon>malvids</taxon>
        <taxon>Malvales</taxon>
        <taxon>Malvaceae</taxon>
        <taxon>Malvoideae</taxon>
        <taxon>Hibiscus</taxon>
    </lineage>
</organism>
<keyword evidence="1" id="KW-0812">Transmembrane</keyword>